<dbReference type="EMBL" id="JANRHA010000005">
    <property type="protein sequence ID" value="MDG3014777.1"/>
    <property type="molecule type" value="Genomic_DNA"/>
</dbReference>
<comment type="caution">
    <text evidence="2">The sequence shown here is derived from an EMBL/GenBank/DDBJ whole genome shotgun (WGS) entry which is preliminary data.</text>
</comment>
<proteinExistence type="predicted"/>
<evidence type="ECO:0000313" key="3">
    <source>
        <dbReference type="Proteomes" id="UP001152755"/>
    </source>
</evidence>
<reference evidence="2" key="1">
    <citation type="submission" date="2022-08" db="EMBL/GenBank/DDBJ databases">
        <title>Genome analysis of Corynebacteriales strain.</title>
        <authorList>
            <person name="Lee S.D."/>
        </authorList>
    </citation>
    <scope>NUCLEOTIDE SEQUENCE</scope>
    <source>
        <strain evidence="2">D3-21</strain>
    </source>
</reference>
<name>A0A9X4M0Z4_9ACTN</name>
<organism evidence="2 3">
    <name type="scientific">Speluncibacter jeojiensis</name>
    <dbReference type="NCBI Taxonomy" id="2710754"/>
    <lineage>
        <taxon>Bacteria</taxon>
        <taxon>Bacillati</taxon>
        <taxon>Actinomycetota</taxon>
        <taxon>Actinomycetes</taxon>
        <taxon>Mycobacteriales</taxon>
        <taxon>Speluncibacteraceae</taxon>
        <taxon>Speluncibacter</taxon>
    </lineage>
</organism>
<feature type="transmembrane region" description="Helical" evidence="1">
    <location>
        <begin position="17"/>
        <end position="39"/>
    </location>
</feature>
<protein>
    <submittedName>
        <fullName evidence="2">Uncharacterized protein</fullName>
    </submittedName>
</protein>
<keyword evidence="1" id="KW-1133">Transmembrane helix</keyword>
<evidence type="ECO:0000256" key="1">
    <source>
        <dbReference type="SAM" id="Phobius"/>
    </source>
</evidence>
<dbReference type="Proteomes" id="UP001152755">
    <property type="component" value="Unassembled WGS sequence"/>
</dbReference>
<dbReference type="AlphaFoldDB" id="A0A9X4M0Z4"/>
<keyword evidence="1" id="KW-0812">Transmembrane</keyword>
<keyword evidence="1" id="KW-0472">Membrane</keyword>
<accession>A0A9X4M0Z4</accession>
<dbReference type="RefSeq" id="WP_277834902.1">
    <property type="nucleotide sequence ID" value="NZ_JAAIVF010000007.1"/>
</dbReference>
<evidence type="ECO:0000313" key="2">
    <source>
        <dbReference type="EMBL" id="MDG3014777.1"/>
    </source>
</evidence>
<gene>
    <name evidence="2" type="ORF">NVS88_09430</name>
</gene>
<sequence>MGSTAASMGAWGNVAKYAGLAAGLASGLAGVVGIGLLLAPMSA</sequence>
<keyword evidence="3" id="KW-1185">Reference proteome</keyword>